<proteinExistence type="predicted"/>
<name>A0A7K0K4G4_9ACTO</name>
<reference evidence="1 2" key="1">
    <citation type="submission" date="2019-08" db="EMBL/GenBank/DDBJ databases">
        <title>In-depth cultivation of the pig gut microbiome towards novel bacterial diversity and tailored functional studies.</title>
        <authorList>
            <person name="Wylensek D."/>
            <person name="Hitch T.C.A."/>
            <person name="Clavel T."/>
        </authorList>
    </citation>
    <scope>NUCLEOTIDE SEQUENCE [LARGE SCALE GENOMIC DNA]</scope>
    <source>
        <strain evidence="1 2">RF-GAM-744-WT-7</strain>
    </source>
</reference>
<organism evidence="1 2">
    <name type="scientific">Mobiluncus porci</name>
    <dbReference type="NCBI Taxonomy" id="2652278"/>
    <lineage>
        <taxon>Bacteria</taxon>
        <taxon>Bacillati</taxon>
        <taxon>Actinomycetota</taxon>
        <taxon>Actinomycetes</taxon>
        <taxon>Actinomycetales</taxon>
        <taxon>Actinomycetaceae</taxon>
        <taxon>Mobiluncus</taxon>
    </lineage>
</organism>
<gene>
    <name evidence="1" type="ORF">FYJ63_09030</name>
</gene>
<accession>A0A7K0K4G4</accession>
<dbReference type="RefSeq" id="WP_154545944.1">
    <property type="nucleotide sequence ID" value="NZ_VUMY01000017.1"/>
</dbReference>
<keyword evidence="2" id="KW-1185">Reference proteome</keyword>
<dbReference type="Proteomes" id="UP000442535">
    <property type="component" value="Unassembled WGS sequence"/>
</dbReference>
<dbReference type="AlphaFoldDB" id="A0A7K0K4G4"/>
<evidence type="ECO:0000313" key="2">
    <source>
        <dbReference type="Proteomes" id="UP000442535"/>
    </source>
</evidence>
<evidence type="ECO:0000313" key="1">
    <source>
        <dbReference type="EMBL" id="MST50366.1"/>
    </source>
</evidence>
<protein>
    <submittedName>
        <fullName evidence="1">Phage antirepressor protein</fullName>
    </submittedName>
</protein>
<sequence>MGEDSIQLFDNQRIRTAWDETREEWLFSVVDVVGALAEADNPRRYWSDLKRKI</sequence>
<dbReference type="EMBL" id="VUMY01000017">
    <property type="protein sequence ID" value="MST50366.1"/>
    <property type="molecule type" value="Genomic_DNA"/>
</dbReference>
<comment type="caution">
    <text evidence="1">The sequence shown here is derived from an EMBL/GenBank/DDBJ whole genome shotgun (WGS) entry which is preliminary data.</text>
</comment>